<dbReference type="PROSITE" id="PS50970">
    <property type="entry name" value="HCY"/>
    <property type="match status" value="1"/>
</dbReference>
<dbReference type="InterPro" id="IPR017226">
    <property type="entry name" value="BHMT-like"/>
</dbReference>
<gene>
    <name evidence="4" type="ORF">S01H4_10710</name>
</gene>
<comment type="caution">
    <text evidence="4">The sequence shown here is derived from an EMBL/GenBank/DDBJ whole genome shotgun (WGS) entry which is preliminary data.</text>
</comment>
<evidence type="ECO:0000313" key="4">
    <source>
        <dbReference type="EMBL" id="GAG67227.1"/>
    </source>
</evidence>
<proteinExistence type="predicted"/>
<dbReference type="AlphaFoldDB" id="X1AB72"/>
<dbReference type="Pfam" id="PF02574">
    <property type="entry name" value="S-methyl_trans"/>
    <property type="match status" value="1"/>
</dbReference>
<dbReference type="InterPro" id="IPR036589">
    <property type="entry name" value="HCY_dom_sf"/>
</dbReference>
<dbReference type="GO" id="GO:0032259">
    <property type="term" value="P:methylation"/>
    <property type="evidence" value="ECO:0007669"/>
    <property type="project" value="UniProtKB-KW"/>
</dbReference>
<evidence type="ECO:0000256" key="2">
    <source>
        <dbReference type="ARBA" id="ARBA00022679"/>
    </source>
</evidence>
<sequence length="242" mass="25343">NVPWVFREAFKVMKEGRPGPVLIDLPLDVDVQEVNLTGAKIARSVVNKGQFVLGDMSSTGKMLQPYGDLSEEIALEAFKEQATALAEGGVDGFIIETVFDLREALCAIRACREVASLPIIASIAFSTPDKGGRTIMGDKAADCASALTEAGASAVGANCGDLDPFQMAQIVSEFHKATSLPIIAQPNAGIPKLVEDQTVFDMSPEDFARGISECLQSGASLVGGCCGTTPAHIRAIADLIGS</sequence>
<dbReference type="EMBL" id="BART01004163">
    <property type="protein sequence ID" value="GAG67227.1"/>
    <property type="molecule type" value="Genomic_DNA"/>
</dbReference>
<dbReference type="GO" id="GO:0008705">
    <property type="term" value="F:methionine synthase activity"/>
    <property type="evidence" value="ECO:0007669"/>
    <property type="project" value="TreeGrafter"/>
</dbReference>
<dbReference type="InterPro" id="IPR003726">
    <property type="entry name" value="HCY_dom"/>
</dbReference>
<dbReference type="PANTHER" id="PTHR45833:SF2">
    <property type="entry name" value="BIFUNCTIONAL HOMOCYSTEINE S-METHYLTRANSFERASE_5,10-METHYLENETETRAHYDROFOLATE REDUCTASE"/>
    <property type="match status" value="1"/>
</dbReference>
<dbReference type="GO" id="GO:0008270">
    <property type="term" value="F:zinc ion binding"/>
    <property type="evidence" value="ECO:0007669"/>
    <property type="project" value="InterPro"/>
</dbReference>
<dbReference type="PANTHER" id="PTHR45833">
    <property type="entry name" value="METHIONINE SYNTHASE"/>
    <property type="match status" value="1"/>
</dbReference>
<dbReference type="GO" id="GO:0005829">
    <property type="term" value="C:cytosol"/>
    <property type="evidence" value="ECO:0007669"/>
    <property type="project" value="TreeGrafter"/>
</dbReference>
<feature type="non-terminal residue" evidence="4">
    <location>
        <position position="1"/>
    </location>
</feature>
<organism evidence="4">
    <name type="scientific">marine sediment metagenome</name>
    <dbReference type="NCBI Taxonomy" id="412755"/>
    <lineage>
        <taxon>unclassified sequences</taxon>
        <taxon>metagenomes</taxon>
        <taxon>ecological metagenomes</taxon>
    </lineage>
</organism>
<dbReference type="SUPFAM" id="SSF82282">
    <property type="entry name" value="Homocysteine S-methyltransferase"/>
    <property type="match status" value="1"/>
</dbReference>
<protein>
    <recommendedName>
        <fullName evidence="3">Hcy-binding domain-containing protein</fullName>
    </recommendedName>
</protein>
<evidence type="ECO:0000256" key="1">
    <source>
        <dbReference type="ARBA" id="ARBA00022603"/>
    </source>
</evidence>
<dbReference type="InterPro" id="IPR029061">
    <property type="entry name" value="THDP-binding"/>
</dbReference>
<reference evidence="4" key="1">
    <citation type="journal article" date="2014" name="Front. Microbiol.">
        <title>High frequency of phylogenetically diverse reductive dehalogenase-homologous genes in deep subseafloor sedimentary metagenomes.</title>
        <authorList>
            <person name="Kawai M."/>
            <person name="Futagami T."/>
            <person name="Toyoda A."/>
            <person name="Takaki Y."/>
            <person name="Nishi S."/>
            <person name="Hori S."/>
            <person name="Arai W."/>
            <person name="Tsubouchi T."/>
            <person name="Morono Y."/>
            <person name="Uchiyama I."/>
            <person name="Ito T."/>
            <person name="Fujiyama A."/>
            <person name="Inagaki F."/>
            <person name="Takami H."/>
        </authorList>
    </citation>
    <scope>NUCLEOTIDE SEQUENCE</scope>
    <source>
        <strain evidence="4">Expedition CK06-06</strain>
    </source>
</reference>
<dbReference type="Gene3D" id="3.20.20.330">
    <property type="entry name" value="Homocysteine-binding-like domain"/>
    <property type="match status" value="1"/>
</dbReference>
<evidence type="ECO:0000259" key="3">
    <source>
        <dbReference type="PROSITE" id="PS50970"/>
    </source>
</evidence>
<accession>X1AB72</accession>
<dbReference type="SUPFAM" id="SSF52518">
    <property type="entry name" value="Thiamin diphosphate-binding fold (THDP-binding)"/>
    <property type="match status" value="1"/>
</dbReference>
<name>X1AB72_9ZZZZ</name>
<keyword evidence="2" id="KW-0808">Transferase</keyword>
<dbReference type="InterPro" id="IPR050554">
    <property type="entry name" value="Met_Synthase/Corrinoid"/>
</dbReference>
<keyword evidence="1" id="KW-0489">Methyltransferase</keyword>
<dbReference type="PIRSF" id="PIRSF037505">
    <property type="entry name" value="Betaine_HMT"/>
    <property type="match status" value="1"/>
</dbReference>
<feature type="domain" description="Hcy-binding" evidence="3">
    <location>
        <begin position="1"/>
        <end position="240"/>
    </location>
</feature>